<organism evidence="1 2">
    <name type="scientific">Catenuloplanes niger</name>
    <dbReference type="NCBI Taxonomy" id="587534"/>
    <lineage>
        <taxon>Bacteria</taxon>
        <taxon>Bacillati</taxon>
        <taxon>Actinomycetota</taxon>
        <taxon>Actinomycetes</taxon>
        <taxon>Micromonosporales</taxon>
        <taxon>Micromonosporaceae</taxon>
        <taxon>Catenuloplanes</taxon>
    </lineage>
</organism>
<comment type="caution">
    <text evidence="1">The sequence shown here is derived from an EMBL/GenBank/DDBJ whole genome shotgun (WGS) entry which is preliminary data.</text>
</comment>
<evidence type="ECO:0000313" key="1">
    <source>
        <dbReference type="EMBL" id="MDR7320175.1"/>
    </source>
</evidence>
<evidence type="ECO:0008006" key="3">
    <source>
        <dbReference type="Google" id="ProtNLM"/>
    </source>
</evidence>
<reference evidence="1 2" key="1">
    <citation type="submission" date="2023-07" db="EMBL/GenBank/DDBJ databases">
        <title>Sequencing the genomes of 1000 actinobacteria strains.</title>
        <authorList>
            <person name="Klenk H.-P."/>
        </authorList>
    </citation>
    <scope>NUCLEOTIDE SEQUENCE [LARGE SCALE GENOMIC DNA]</scope>
    <source>
        <strain evidence="1 2">DSM 44711</strain>
    </source>
</reference>
<name>A0AAE3ZLP8_9ACTN</name>
<gene>
    <name evidence="1" type="ORF">J2S44_000425</name>
</gene>
<dbReference type="InterPro" id="IPR029475">
    <property type="entry name" value="DUF6807"/>
</dbReference>
<accession>A0AAE3ZLP8</accession>
<sequence>MVVVQAIPSVDASLTIERGAPPVAEYHVGTSLPAGVAPRPYLHPVRTRGGTVVTELMPPSHRHHLGAGIAVPEVDGANFWGGRTFVPGHGPVWLDNHGTQLHTDWLAVEPDAFAHSLSWVGTDGTALLTERRRIAARPLTASAWALDVAFALTNAAGRTVTLRSPAVLGRDGAGYGGLFWRAPAPARAFGPAGDRITELHGTPAPWLALAGPAWTLVFAGADAVTRADPWFVRVRDYAGVGSALAWRAPLTLAPAATAARRFTVVVADGELSPGEAATLSGAA</sequence>
<dbReference type="Pfam" id="PF14100">
    <property type="entry name" value="DUF6807"/>
    <property type="match status" value="1"/>
</dbReference>
<keyword evidence="2" id="KW-1185">Reference proteome</keyword>
<dbReference type="AlphaFoldDB" id="A0AAE3ZLP8"/>
<protein>
    <recommendedName>
        <fullName evidence="3">Methane monooxygenase PmoA-like</fullName>
    </recommendedName>
</protein>
<proteinExistence type="predicted"/>
<dbReference type="Proteomes" id="UP001183629">
    <property type="component" value="Unassembled WGS sequence"/>
</dbReference>
<evidence type="ECO:0000313" key="2">
    <source>
        <dbReference type="Proteomes" id="UP001183629"/>
    </source>
</evidence>
<dbReference type="RefSeq" id="WP_310408497.1">
    <property type="nucleotide sequence ID" value="NZ_JAVDYC010000001.1"/>
</dbReference>
<dbReference type="EMBL" id="JAVDYC010000001">
    <property type="protein sequence ID" value="MDR7320175.1"/>
    <property type="molecule type" value="Genomic_DNA"/>
</dbReference>